<feature type="region of interest" description="Disordered" evidence="2">
    <location>
        <begin position="74"/>
        <end position="135"/>
    </location>
</feature>
<evidence type="ECO:0000256" key="2">
    <source>
        <dbReference type="SAM" id="MobiDB-lite"/>
    </source>
</evidence>
<dbReference type="PROSITE" id="PS50005">
    <property type="entry name" value="TPR"/>
    <property type="match status" value="1"/>
</dbReference>
<feature type="compositionally biased region" description="Low complexity" evidence="2">
    <location>
        <begin position="403"/>
        <end position="414"/>
    </location>
</feature>
<evidence type="ECO:0000313" key="4">
    <source>
        <dbReference type="Proteomes" id="UP000654075"/>
    </source>
</evidence>
<feature type="region of interest" description="Disordered" evidence="2">
    <location>
        <begin position="391"/>
        <end position="417"/>
    </location>
</feature>
<sequence>ASDLCALLRQELHGEVDLRERLHSELLDWQQSFRSQGSSLQSKAEAREVQLQQNVAEASAEARSWQTRLEQEQKTWSEEKRRLRASHKGALAEEAEQQRRQGAEELVQSKRLQSSAREEGQRKLRTAEARQARRSEALQEAELRRGAEAAGLLLATEQAACKAAELAAQALQEQEAASSAAVTSQTLRARLAEEEAKASAQRCSSTQLLELHAAASWHKVASQTMACERQEVEEALQHCQHKLGAEEAAVARAERLQVALVAAQSTEVAEASEAAVQAAVAERAACVAAGLHRQLLSQESEVSHLEAWLGEEVEVAQAWQDSREELAVELTHCSRHAESFGTRAEELQLALHAQARRADELQGVLGEETRRADELQRALLEASSSSEQLQAFLKKDNSERQQQRQQQEQQQQQQSLALTALRDRHSHEEVGAAQQARETLDKLEASQRSQFEHLHRSCEAALGGLPLEFFQEVRQKSMSLRESEATKSAEREGGISLREGCLVAEQYAAILDAVAGCVSSLLRENTQLQDANRALAPKQHLLVLSVGKNISNNNNKSSVRSTKAAGASGLQPESPGAAAALSDSESLASGSAALRRPGSDSASAEEDSGGTGGTGGDGPELSRQLWAVRQELAASREDTHVKTEHTLSRVSLLVSQCEDAGWQAHRLQSELTDQGRSHQEDVRKLRAEILRLAQHYEEAFPLLCRVLVLAYIGLAAQSLGRTETAMEAYSQAVQQDPLLHVCHANLASLHSYSKDHFRDAARRLDPTCVAYVELDIEIHMACSADCATTGGVFAEPDPAPIVRADSGRRRVVAPVPSACIVALPPISAFLRNLQNESDDSRGGGGNKAASEAADSEEELLL</sequence>
<keyword evidence="1" id="KW-0802">TPR repeat</keyword>
<protein>
    <submittedName>
        <fullName evidence="3">Uncharacterized protein</fullName>
    </submittedName>
</protein>
<feature type="repeat" description="TPR" evidence="1">
    <location>
        <begin position="706"/>
        <end position="739"/>
    </location>
</feature>
<feature type="compositionally biased region" description="Low complexity" evidence="2">
    <location>
        <begin position="577"/>
        <end position="594"/>
    </location>
</feature>
<dbReference type="EMBL" id="CAJNNV010029992">
    <property type="protein sequence ID" value="CAE8630975.1"/>
    <property type="molecule type" value="Genomic_DNA"/>
</dbReference>
<keyword evidence="4" id="KW-1185">Reference proteome</keyword>
<dbReference type="AlphaFoldDB" id="A0A813H033"/>
<dbReference type="Proteomes" id="UP000654075">
    <property type="component" value="Unassembled WGS sequence"/>
</dbReference>
<feature type="compositionally biased region" description="Basic and acidic residues" evidence="2">
    <location>
        <begin position="116"/>
        <end position="135"/>
    </location>
</feature>
<dbReference type="InterPro" id="IPR019734">
    <property type="entry name" value="TPR_rpt"/>
</dbReference>
<evidence type="ECO:0000256" key="1">
    <source>
        <dbReference type="PROSITE-ProRule" id="PRU00339"/>
    </source>
</evidence>
<evidence type="ECO:0000313" key="3">
    <source>
        <dbReference type="EMBL" id="CAE8630975.1"/>
    </source>
</evidence>
<feature type="region of interest" description="Disordered" evidence="2">
    <location>
        <begin position="553"/>
        <end position="621"/>
    </location>
</feature>
<dbReference type="OrthoDB" id="433875at2759"/>
<feature type="non-terminal residue" evidence="3">
    <location>
        <position position="1"/>
    </location>
</feature>
<reference evidence="3" key="1">
    <citation type="submission" date="2021-02" db="EMBL/GenBank/DDBJ databases">
        <authorList>
            <person name="Dougan E. K."/>
            <person name="Rhodes N."/>
            <person name="Thang M."/>
            <person name="Chan C."/>
        </authorList>
    </citation>
    <scope>NUCLEOTIDE SEQUENCE</scope>
</reference>
<feature type="region of interest" description="Disordered" evidence="2">
    <location>
        <begin position="835"/>
        <end position="861"/>
    </location>
</feature>
<dbReference type="SUPFAM" id="SSF48452">
    <property type="entry name" value="TPR-like"/>
    <property type="match status" value="1"/>
</dbReference>
<feature type="compositionally biased region" description="Gly residues" evidence="2">
    <location>
        <begin position="609"/>
        <end position="618"/>
    </location>
</feature>
<comment type="caution">
    <text evidence="3">The sequence shown here is derived from an EMBL/GenBank/DDBJ whole genome shotgun (WGS) entry which is preliminary data.</text>
</comment>
<accession>A0A813H033</accession>
<proteinExistence type="predicted"/>
<dbReference type="InterPro" id="IPR011990">
    <property type="entry name" value="TPR-like_helical_dom_sf"/>
</dbReference>
<organism evidence="3 4">
    <name type="scientific">Polarella glacialis</name>
    <name type="common">Dinoflagellate</name>
    <dbReference type="NCBI Taxonomy" id="89957"/>
    <lineage>
        <taxon>Eukaryota</taxon>
        <taxon>Sar</taxon>
        <taxon>Alveolata</taxon>
        <taxon>Dinophyceae</taxon>
        <taxon>Suessiales</taxon>
        <taxon>Suessiaceae</taxon>
        <taxon>Polarella</taxon>
    </lineage>
</organism>
<feature type="compositionally biased region" description="Basic and acidic residues" evidence="2">
    <location>
        <begin position="393"/>
        <end position="402"/>
    </location>
</feature>
<name>A0A813H033_POLGL</name>
<gene>
    <name evidence="3" type="ORF">PGLA1383_LOCUS47132</name>
</gene>